<sequence>MSRTVISFQYSKCILELGFFFPHVFFLRKYIKYLSDRTLIVPFLF</sequence>
<accession>A0A0E9XNM6</accession>
<keyword evidence="1" id="KW-0812">Transmembrane</keyword>
<dbReference type="AlphaFoldDB" id="A0A0E9XNM6"/>
<protein>
    <submittedName>
        <fullName evidence="2">Uncharacterized protein</fullName>
    </submittedName>
</protein>
<proteinExistence type="predicted"/>
<evidence type="ECO:0000313" key="2">
    <source>
        <dbReference type="EMBL" id="JAI03446.1"/>
    </source>
</evidence>
<organism evidence="2">
    <name type="scientific">Anguilla anguilla</name>
    <name type="common">European freshwater eel</name>
    <name type="synonym">Muraena anguilla</name>
    <dbReference type="NCBI Taxonomy" id="7936"/>
    <lineage>
        <taxon>Eukaryota</taxon>
        <taxon>Metazoa</taxon>
        <taxon>Chordata</taxon>
        <taxon>Craniata</taxon>
        <taxon>Vertebrata</taxon>
        <taxon>Euteleostomi</taxon>
        <taxon>Actinopterygii</taxon>
        <taxon>Neopterygii</taxon>
        <taxon>Teleostei</taxon>
        <taxon>Anguilliformes</taxon>
        <taxon>Anguillidae</taxon>
        <taxon>Anguilla</taxon>
    </lineage>
</organism>
<dbReference type="EMBL" id="GBXM01005132">
    <property type="protein sequence ID" value="JAI03446.1"/>
    <property type="molecule type" value="Transcribed_RNA"/>
</dbReference>
<reference evidence="2" key="2">
    <citation type="journal article" date="2015" name="Fish Shellfish Immunol.">
        <title>Early steps in the European eel (Anguilla anguilla)-Vibrio vulnificus interaction in the gills: Role of the RtxA13 toxin.</title>
        <authorList>
            <person name="Callol A."/>
            <person name="Pajuelo D."/>
            <person name="Ebbesson L."/>
            <person name="Teles M."/>
            <person name="MacKenzie S."/>
            <person name="Amaro C."/>
        </authorList>
    </citation>
    <scope>NUCLEOTIDE SEQUENCE</scope>
</reference>
<reference evidence="2" key="1">
    <citation type="submission" date="2014-11" db="EMBL/GenBank/DDBJ databases">
        <authorList>
            <person name="Amaro Gonzalez C."/>
        </authorList>
    </citation>
    <scope>NUCLEOTIDE SEQUENCE</scope>
</reference>
<keyword evidence="1" id="KW-1133">Transmembrane helix</keyword>
<name>A0A0E9XNM6_ANGAN</name>
<evidence type="ECO:0000256" key="1">
    <source>
        <dbReference type="SAM" id="Phobius"/>
    </source>
</evidence>
<feature type="transmembrane region" description="Helical" evidence="1">
    <location>
        <begin position="6"/>
        <end position="27"/>
    </location>
</feature>
<keyword evidence="1" id="KW-0472">Membrane</keyword>